<evidence type="ECO:0000313" key="1">
    <source>
        <dbReference type="EMBL" id="SEQ62247.1"/>
    </source>
</evidence>
<organism evidence="1 2">
    <name type="scientific">Lentzea xinjiangensis</name>
    <dbReference type="NCBI Taxonomy" id="402600"/>
    <lineage>
        <taxon>Bacteria</taxon>
        <taxon>Bacillati</taxon>
        <taxon>Actinomycetota</taxon>
        <taxon>Actinomycetes</taxon>
        <taxon>Pseudonocardiales</taxon>
        <taxon>Pseudonocardiaceae</taxon>
        <taxon>Lentzea</taxon>
    </lineage>
</organism>
<dbReference type="STRING" id="402600.SAMN05216188_10460"/>
<protein>
    <submittedName>
        <fullName evidence="1">Uncharacterized protein</fullName>
    </submittedName>
</protein>
<accession>A0A1H9HIW0</accession>
<dbReference type="RefSeq" id="WP_177221065.1">
    <property type="nucleotide sequence ID" value="NZ_FOFR01000004.1"/>
</dbReference>
<name>A0A1H9HIW0_9PSEU</name>
<dbReference type="AlphaFoldDB" id="A0A1H9HIW0"/>
<dbReference type="Proteomes" id="UP000199352">
    <property type="component" value="Unassembled WGS sequence"/>
</dbReference>
<proteinExistence type="predicted"/>
<sequence length="48" mass="5301">MIIGQGAAFWVVLSGLSLTTARSRVRDGYVDVNGVRLVRRLLGVWWVG</sequence>
<dbReference type="EMBL" id="FOFR01000004">
    <property type="protein sequence ID" value="SEQ62247.1"/>
    <property type="molecule type" value="Genomic_DNA"/>
</dbReference>
<evidence type="ECO:0000313" key="2">
    <source>
        <dbReference type="Proteomes" id="UP000199352"/>
    </source>
</evidence>
<reference evidence="2" key="1">
    <citation type="submission" date="2016-10" db="EMBL/GenBank/DDBJ databases">
        <authorList>
            <person name="Varghese N."/>
            <person name="Submissions S."/>
        </authorList>
    </citation>
    <scope>NUCLEOTIDE SEQUENCE [LARGE SCALE GENOMIC DNA]</scope>
    <source>
        <strain evidence="2">CGMCC 4.3525</strain>
    </source>
</reference>
<gene>
    <name evidence="1" type="ORF">SAMN05216188_10460</name>
</gene>
<keyword evidence="2" id="KW-1185">Reference proteome</keyword>